<dbReference type="PRINTS" id="PR00455">
    <property type="entry name" value="HTHTETR"/>
</dbReference>
<dbReference type="AlphaFoldDB" id="A0A059WDK2"/>
<keyword evidence="1" id="KW-0805">Transcription regulation</keyword>
<dbReference type="InterPro" id="IPR036271">
    <property type="entry name" value="Tet_transcr_reg_TetR-rel_C_sf"/>
</dbReference>
<dbReference type="Proteomes" id="UP000288351">
    <property type="component" value="Unassembled WGS sequence"/>
</dbReference>
<gene>
    <name evidence="4" type="ORF">SALB_08011</name>
</gene>
<dbReference type="STRING" id="68570.DC74_7050"/>
<evidence type="ECO:0000313" key="5">
    <source>
        <dbReference type="Proteomes" id="UP000288351"/>
    </source>
</evidence>
<dbReference type="Gene3D" id="1.10.357.10">
    <property type="entry name" value="Tetracycline Repressor, domain 2"/>
    <property type="match status" value="1"/>
</dbReference>
<dbReference type="EMBL" id="BHXC01000007">
    <property type="protein sequence ID" value="GCB95208.1"/>
    <property type="molecule type" value="Genomic_DNA"/>
</dbReference>
<dbReference type="PROSITE" id="PS50977">
    <property type="entry name" value="HTH_TETR_2"/>
    <property type="match status" value="1"/>
</dbReference>
<protein>
    <submittedName>
        <fullName evidence="4">TetR family transcriptional regulator</fullName>
    </submittedName>
</protein>
<dbReference type="SUPFAM" id="SSF46689">
    <property type="entry name" value="Homeodomain-like"/>
    <property type="match status" value="1"/>
</dbReference>
<keyword evidence="2" id="KW-0238">DNA-binding</keyword>
<evidence type="ECO:0000256" key="1">
    <source>
        <dbReference type="ARBA" id="ARBA00023015"/>
    </source>
</evidence>
<dbReference type="Pfam" id="PF00440">
    <property type="entry name" value="TetR_N"/>
    <property type="match status" value="1"/>
</dbReference>
<dbReference type="InterPro" id="IPR001647">
    <property type="entry name" value="HTH_TetR"/>
</dbReference>
<dbReference type="PANTHER" id="PTHR47506:SF1">
    <property type="entry name" value="HTH-TYPE TRANSCRIPTIONAL REGULATOR YJDC"/>
    <property type="match status" value="1"/>
</dbReference>
<dbReference type="SUPFAM" id="SSF48498">
    <property type="entry name" value="Tetracyclin repressor-like, C-terminal domain"/>
    <property type="match status" value="1"/>
</dbReference>
<keyword evidence="3" id="KW-0804">Transcription</keyword>
<organism evidence="4 5">
    <name type="scientific">Streptomyces noursei</name>
    <name type="common">Streptomyces albulus</name>
    <dbReference type="NCBI Taxonomy" id="1971"/>
    <lineage>
        <taxon>Bacteria</taxon>
        <taxon>Bacillati</taxon>
        <taxon>Actinomycetota</taxon>
        <taxon>Actinomycetes</taxon>
        <taxon>Kitasatosporales</taxon>
        <taxon>Streptomycetaceae</taxon>
        <taxon>Streptomyces</taxon>
    </lineage>
</organism>
<accession>A0A059WDK2</accession>
<proteinExistence type="predicted"/>
<evidence type="ECO:0000256" key="3">
    <source>
        <dbReference type="ARBA" id="ARBA00023163"/>
    </source>
</evidence>
<dbReference type="RefSeq" id="WP_016577836.1">
    <property type="nucleotide sequence ID" value="NZ_BHXC01000007.1"/>
</dbReference>
<sequence length="188" mass="20484">MTTGATDRTHPRERLLDTAGRLFYTQGIHAVGVEQLVTEAGVTRATFYRHFAGKEGLVVAYLEARGAGVEDAVAAILAAHRGRDALLAIMDMIGDNLCRPGFRGCGFLNAAAEYPDPAHPVRIRIAEHRRWFHGVLRTVVGDAGHPDPERVARALVVLRDGAMVGGYLDDPRTIRATLRETAENFLTS</sequence>
<reference evidence="4 5" key="1">
    <citation type="journal article" date="2019" name="Microbiol. Resour. Announc.">
        <title>Draft Genome Sequence of the Most Traditional epsilon-Poly-l-Lysine Producer, Streptomyces albulus NBRC14147.</title>
        <authorList>
            <person name="Yamanaka K."/>
            <person name="Hamano Y."/>
        </authorList>
    </citation>
    <scope>NUCLEOTIDE SEQUENCE [LARGE SCALE GENOMIC DNA]</scope>
    <source>
        <strain evidence="4 5">NBRC 14147</strain>
    </source>
</reference>
<dbReference type="PANTHER" id="PTHR47506">
    <property type="entry name" value="TRANSCRIPTIONAL REGULATORY PROTEIN"/>
    <property type="match status" value="1"/>
</dbReference>
<dbReference type="eggNOG" id="COG1309">
    <property type="taxonomic scope" value="Bacteria"/>
</dbReference>
<dbReference type="InterPro" id="IPR009057">
    <property type="entry name" value="Homeodomain-like_sf"/>
</dbReference>
<evidence type="ECO:0000256" key="2">
    <source>
        <dbReference type="ARBA" id="ARBA00023125"/>
    </source>
</evidence>
<evidence type="ECO:0000313" key="4">
    <source>
        <dbReference type="EMBL" id="GCB95208.1"/>
    </source>
</evidence>
<name>A0A059WDK2_STRNR</name>
<dbReference type="GO" id="GO:0003677">
    <property type="term" value="F:DNA binding"/>
    <property type="evidence" value="ECO:0007669"/>
    <property type="project" value="UniProtKB-UniRule"/>
</dbReference>
<comment type="caution">
    <text evidence="4">The sequence shown here is derived from an EMBL/GenBank/DDBJ whole genome shotgun (WGS) entry which is preliminary data.</text>
</comment>